<feature type="signal peptide" evidence="3">
    <location>
        <begin position="1"/>
        <end position="27"/>
    </location>
</feature>
<reference evidence="4" key="1">
    <citation type="journal article" date="2019" name="bioRxiv">
        <title>The Genome of the Zebra Mussel, Dreissena polymorpha: A Resource for Invasive Species Research.</title>
        <authorList>
            <person name="McCartney M.A."/>
            <person name="Auch B."/>
            <person name="Kono T."/>
            <person name="Mallez S."/>
            <person name="Zhang Y."/>
            <person name="Obille A."/>
            <person name="Becker A."/>
            <person name="Abrahante J.E."/>
            <person name="Garbe J."/>
            <person name="Badalamenti J.P."/>
            <person name="Herman A."/>
            <person name="Mangelson H."/>
            <person name="Liachko I."/>
            <person name="Sullivan S."/>
            <person name="Sone E.D."/>
            <person name="Koren S."/>
            <person name="Silverstein K.A.T."/>
            <person name="Beckman K.B."/>
            <person name="Gohl D.M."/>
        </authorList>
    </citation>
    <scope>NUCLEOTIDE SEQUENCE</scope>
    <source>
        <strain evidence="4">Duluth1</strain>
        <tissue evidence="4">Whole animal</tissue>
    </source>
</reference>
<evidence type="ECO:0000256" key="1">
    <source>
        <dbReference type="SAM" id="MobiDB-lite"/>
    </source>
</evidence>
<keyword evidence="5" id="KW-1185">Reference proteome</keyword>
<reference evidence="4" key="2">
    <citation type="submission" date="2020-11" db="EMBL/GenBank/DDBJ databases">
        <authorList>
            <person name="McCartney M.A."/>
            <person name="Auch B."/>
            <person name="Kono T."/>
            <person name="Mallez S."/>
            <person name="Becker A."/>
            <person name="Gohl D.M."/>
            <person name="Silverstein K.A.T."/>
            <person name="Koren S."/>
            <person name="Bechman K.B."/>
            <person name="Herman A."/>
            <person name="Abrahante J.E."/>
            <person name="Garbe J."/>
        </authorList>
    </citation>
    <scope>NUCLEOTIDE SEQUENCE</scope>
    <source>
        <strain evidence="4">Duluth1</strain>
        <tissue evidence="4">Whole animal</tissue>
    </source>
</reference>
<proteinExistence type="predicted"/>
<feature type="transmembrane region" description="Helical" evidence="2">
    <location>
        <begin position="94"/>
        <end position="117"/>
    </location>
</feature>
<name>A0A9D4RF21_DREPO</name>
<protein>
    <submittedName>
        <fullName evidence="4">Uncharacterized protein</fullName>
    </submittedName>
</protein>
<feature type="chain" id="PRO_5038542141" evidence="3">
    <location>
        <begin position="28"/>
        <end position="228"/>
    </location>
</feature>
<evidence type="ECO:0000313" key="4">
    <source>
        <dbReference type="EMBL" id="KAH3864212.1"/>
    </source>
</evidence>
<evidence type="ECO:0000256" key="2">
    <source>
        <dbReference type="SAM" id="Phobius"/>
    </source>
</evidence>
<evidence type="ECO:0000313" key="5">
    <source>
        <dbReference type="Proteomes" id="UP000828390"/>
    </source>
</evidence>
<keyword evidence="2" id="KW-1133">Transmembrane helix</keyword>
<gene>
    <name evidence="4" type="ORF">DPMN_027228</name>
</gene>
<feature type="region of interest" description="Disordered" evidence="1">
    <location>
        <begin position="174"/>
        <end position="202"/>
    </location>
</feature>
<evidence type="ECO:0000256" key="3">
    <source>
        <dbReference type="SAM" id="SignalP"/>
    </source>
</evidence>
<dbReference type="AlphaFoldDB" id="A0A9D4RF21"/>
<keyword evidence="2" id="KW-0472">Membrane</keyword>
<keyword evidence="3" id="KW-0732">Signal</keyword>
<dbReference type="Proteomes" id="UP000828390">
    <property type="component" value="Unassembled WGS sequence"/>
</dbReference>
<feature type="compositionally biased region" description="Pro residues" evidence="1">
    <location>
        <begin position="181"/>
        <end position="193"/>
    </location>
</feature>
<keyword evidence="2" id="KW-0812">Transmembrane</keyword>
<accession>A0A9D4RF21</accession>
<sequence length="228" mass="24950">MESFERMCIRVICCVLCAVLILEPVCSKAFDGKKIKDSNAHVNNLTLNGYVPINSSVGIQYHDVDTNNYSNINPKERFDASKSSPPRPEVSEPLPLPIMIASPAMAVGIFIFICIAYKLHKAQLDEQAKQVAIRFAAGACPSPCVPCSPCRTTQRLLSPPSPMDMDLSSHFPRRKSLRTTTPPPSMLLAPPPRASGSSRGSRCSNLSALSDFEVINHASPRRHSTFLL</sequence>
<comment type="caution">
    <text evidence="4">The sequence shown here is derived from an EMBL/GenBank/DDBJ whole genome shotgun (WGS) entry which is preliminary data.</text>
</comment>
<dbReference type="EMBL" id="JAIWYP010000002">
    <property type="protein sequence ID" value="KAH3864212.1"/>
    <property type="molecule type" value="Genomic_DNA"/>
</dbReference>
<organism evidence="4 5">
    <name type="scientific">Dreissena polymorpha</name>
    <name type="common">Zebra mussel</name>
    <name type="synonym">Mytilus polymorpha</name>
    <dbReference type="NCBI Taxonomy" id="45954"/>
    <lineage>
        <taxon>Eukaryota</taxon>
        <taxon>Metazoa</taxon>
        <taxon>Spiralia</taxon>
        <taxon>Lophotrochozoa</taxon>
        <taxon>Mollusca</taxon>
        <taxon>Bivalvia</taxon>
        <taxon>Autobranchia</taxon>
        <taxon>Heteroconchia</taxon>
        <taxon>Euheterodonta</taxon>
        <taxon>Imparidentia</taxon>
        <taxon>Neoheterodontei</taxon>
        <taxon>Myida</taxon>
        <taxon>Dreissenoidea</taxon>
        <taxon>Dreissenidae</taxon>
        <taxon>Dreissena</taxon>
    </lineage>
</organism>